<dbReference type="PANTHER" id="PTHR30075">
    <property type="entry name" value="GLYCYL-TRNA SYNTHETASE"/>
    <property type="match status" value="1"/>
</dbReference>
<dbReference type="PRINTS" id="PR01045">
    <property type="entry name" value="TRNASYNTHGB"/>
</dbReference>
<dbReference type="PANTHER" id="PTHR30075:SF2">
    <property type="entry name" value="GLYCINE--TRNA LIGASE, CHLOROPLASTIC_MITOCHONDRIAL 2"/>
    <property type="match status" value="1"/>
</dbReference>
<evidence type="ECO:0000256" key="11">
    <source>
        <dbReference type="HAMAP-Rule" id="MF_00255"/>
    </source>
</evidence>
<evidence type="ECO:0000313" key="13">
    <source>
        <dbReference type="EMBL" id="CAD0364487.1"/>
    </source>
</evidence>
<dbReference type="GO" id="GO:0006426">
    <property type="term" value="P:glycyl-tRNA aminoacylation"/>
    <property type="evidence" value="ECO:0007669"/>
    <property type="project" value="UniProtKB-UniRule"/>
</dbReference>
<dbReference type="Pfam" id="PF02092">
    <property type="entry name" value="tRNA_synt_2f"/>
    <property type="match status" value="1"/>
</dbReference>
<sequence length="760" mass="82037">MSEQLPLLIELGTEELPVKALPGLAQAFFDGVLHGLEKRGVAVTRGDAKPLSTPRRLAVLLPGVATEQPEQRSEVLGPYLNIALDAEGKPTKALAGFAAKAGIDWTALERTSDAKGERFVHRAVTPGARTADLLPEILREAIAAMPIPKPMRWGAHEYAFARPVQWLVLLFGDAVIPTELLGVRGDRITCGHRFMHQGEIALAAPGDYVEALRAAHVLVDADARRARIVEEVEAAAKQAGGSARISEDNLQQVVNLVEWPSAVLCSFERDFLAVPQEALIETMEINQKFFPVLDAGGKLTEQFIGIANIVSKDVAEVAKGYERVIRPRFADAKFFFDEDLKQGLEAMGAGLASVTYQAKLGTVADKVARVAALAEIIAPQVGADPVQARRAAELAKNDLQSRMVNEFPELQGIAGRHYAKAAGEPGEISLAIDEAYQPRFAGDDIALSPLGKVLAIAERLDTLAGGFSAGLKPTGNKDPFALRRNALGLARTVIESGFDLNLEQLIIQAYLHADRCVRVTAWKKKLLQLDKESAEFTFEHHGYNSDPINARGPDSMVDADLEARMPSPGQVHEIFDFILDRLRGYYADKGVPATHFNAVAVLFSVAPEGAPTTLGVGAHLGATHGSLYDFDRRIDAIGIFATLPEAEALAAANKRIRNILRKVEGEIPGDIDTSLLREPAEEALAEAVEAAIGDTGDALHRHDYVAVLARLARLRPQVDAFFDGVMVNAEDAQLRANRLALLKKLGDRLGSVAAIEHLSS</sequence>
<comment type="subcellular location">
    <subcellularLocation>
        <location evidence="1 11">Cytoplasm</location>
    </subcellularLocation>
</comment>
<evidence type="ECO:0000256" key="4">
    <source>
        <dbReference type="ARBA" id="ARBA00022490"/>
    </source>
</evidence>
<keyword evidence="8 11" id="KW-0648">Protein biosynthesis</keyword>
<dbReference type="NCBIfam" id="TIGR00211">
    <property type="entry name" value="glyS"/>
    <property type="match status" value="1"/>
</dbReference>
<evidence type="ECO:0000256" key="7">
    <source>
        <dbReference type="ARBA" id="ARBA00022840"/>
    </source>
</evidence>
<dbReference type="InterPro" id="IPR008909">
    <property type="entry name" value="DALR_anticod-bd"/>
</dbReference>
<comment type="catalytic activity">
    <reaction evidence="10 11">
        <text>tRNA(Gly) + glycine + ATP = glycyl-tRNA(Gly) + AMP + diphosphate</text>
        <dbReference type="Rhea" id="RHEA:16013"/>
        <dbReference type="Rhea" id="RHEA-COMP:9664"/>
        <dbReference type="Rhea" id="RHEA-COMP:9683"/>
        <dbReference type="ChEBI" id="CHEBI:30616"/>
        <dbReference type="ChEBI" id="CHEBI:33019"/>
        <dbReference type="ChEBI" id="CHEBI:57305"/>
        <dbReference type="ChEBI" id="CHEBI:78442"/>
        <dbReference type="ChEBI" id="CHEBI:78522"/>
        <dbReference type="ChEBI" id="CHEBI:456215"/>
        <dbReference type="EC" id="6.1.1.14"/>
    </reaction>
</comment>
<dbReference type="GO" id="GO:0004820">
    <property type="term" value="F:glycine-tRNA ligase activity"/>
    <property type="evidence" value="ECO:0007669"/>
    <property type="project" value="UniProtKB-UniRule"/>
</dbReference>
<dbReference type="AlphaFoldDB" id="A0A6V7FMV8"/>
<dbReference type="GO" id="GO:0006420">
    <property type="term" value="P:arginyl-tRNA aminoacylation"/>
    <property type="evidence" value="ECO:0007669"/>
    <property type="project" value="InterPro"/>
</dbReference>
<comment type="subunit">
    <text evidence="3 11">Tetramer of two alpha and two beta subunits.</text>
</comment>
<evidence type="ECO:0000256" key="9">
    <source>
        <dbReference type="ARBA" id="ARBA00023146"/>
    </source>
</evidence>
<dbReference type="GO" id="GO:0004814">
    <property type="term" value="F:arginine-tRNA ligase activity"/>
    <property type="evidence" value="ECO:0007669"/>
    <property type="project" value="InterPro"/>
</dbReference>
<evidence type="ECO:0000256" key="2">
    <source>
        <dbReference type="ARBA" id="ARBA00008226"/>
    </source>
</evidence>
<evidence type="ECO:0000259" key="12">
    <source>
        <dbReference type="SMART" id="SM00836"/>
    </source>
</evidence>
<keyword evidence="7 11" id="KW-0067">ATP-binding</keyword>
<evidence type="ECO:0000256" key="5">
    <source>
        <dbReference type="ARBA" id="ARBA00022598"/>
    </source>
</evidence>
<evidence type="ECO:0000313" key="14">
    <source>
        <dbReference type="Proteomes" id="UP000587508"/>
    </source>
</evidence>
<dbReference type="EMBL" id="CAJDKC010000005">
    <property type="protein sequence ID" value="CAD0364486.1"/>
    <property type="molecule type" value="Genomic_DNA"/>
</dbReference>
<comment type="caution">
    <text evidence="13">The sequence shown here is derived from an EMBL/GenBank/DDBJ whole genome shotgun (WGS) entry which is preliminary data.</text>
</comment>
<evidence type="ECO:0000256" key="6">
    <source>
        <dbReference type="ARBA" id="ARBA00022741"/>
    </source>
</evidence>
<dbReference type="Pfam" id="PF05746">
    <property type="entry name" value="DALR_1"/>
    <property type="match status" value="1"/>
</dbReference>
<evidence type="ECO:0000256" key="3">
    <source>
        <dbReference type="ARBA" id="ARBA00011209"/>
    </source>
</evidence>
<protein>
    <recommendedName>
        <fullName evidence="11">Glycine--tRNA ligase beta subunit</fullName>
        <ecNumber evidence="11">6.1.1.14</ecNumber>
    </recommendedName>
    <alternativeName>
        <fullName evidence="11">Glycyl-tRNA synthetase beta subunit</fullName>
        <shortName evidence="11">GlyRS</shortName>
    </alternativeName>
</protein>
<accession>A0A6V7FMV8</accession>
<dbReference type="EMBL" id="CAJDKC010000005">
    <property type="protein sequence ID" value="CAD0364487.1"/>
    <property type="molecule type" value="Genomic_DNA"/>
</dbReference>
<keyword evidence="4 11" id="KW-0963">Cytoplasm</keyword>
<dbReference type="InterPro" id="IPR006194">
    <property type="entry name" value="Gly-tRNA-synth_heterodimer"/>
</dbReference>
<dbReference type="SUPFAM" id="SSF109604">
    <property type="entry name" value="HD-domain/PDEase-like"/>
    <property type="match status" value="1"/>
</dbReference>
<dbReference type="EC" id="6.1.1.14" evidence="11"/>
<comment type="similarity">
    <text evidence="2 11">Belongs to the class-II aminoacyl-tRNA synthetase family.</text>
</comment>
<dbReference type="InterPro" id="IPR015944">
    <property type="entry name" value="Gly-tRNA-synth_bsu"/>
</dbReference>
<keyword evidence="9 11" id="KW-0030">Aminoacyl-tRNA synthetase</keyword>
<dbReference type="PROSITE" id="PS50861">
    <property type="entry name" value="AA_TRNA_LIGASE_II_GLYAB"/>
    <property type="match status" value="1"/>
</dbReference>
<gene>
    <name evidence="11 13" type="primary">glyS</name>
    <name evidence="13" type="ORF">CFBP7900_42600</name>
</gene>
<dbReference type="GO" id="GO:0005524">
    <property type="term" value="F:ATP binding"/>
    <property type="evidence" value="ECO:0007669"/>
    <property type="project" value="UniProtKB-UniRule"/>
</dbReference>
<dbReference type="RefSeq" id="WP_183086936.1">
    <property type="nucleotide sequence ID" value="NZ_CAJDKC010000005.1"/>
</dbReference>
<keyword evidence="6 11" id="KW-0547">Nucleotide-binding</keyword>
<keyword evidence="5 11" id="KW-0436">Ligase</keyword>
<reference evidence="13 14" key="1">
    <citation type="submission" date="2020-07" db="EMBL/GenBank/DDBJ databases">
        <authorList>
            <person name="Pothier F. J."/>
        </authorList>
    </citation>
    <scope>NUCLEOTIDE SEQUENCE [LARGE SCALE GENOMIC DNA]</scope>
    <source>
        <strain evidence="13 14">CFBP 7900</strain>
    </source>
</reference>
<name>A0A6V7FMV8_9XANT</name>
<dbReference type="GO" id="GO:0005829">
    <property type="term" value="C:cytosol"/>
    <property type="evidence" value="ECO:0007669"/>
    <property type="project" value="TreeGrafter"/>
</dbReference>
<proteinExistence type="inferred from homology"/>
<dbReference type="HAMAP" id="MF_00255">
    <property type="entry name" value="Gly_tRNA_synth_beta"/>
    <property type="match status" value="1"/>
</dbReference>
<evidence type="ECO:0000256" key="1">
    <source>
        <dbReference type="ARBA" id="ARBA00004496"/>
    </source>
</evidence>
<dbReference type="SMART" id="SM00836">
    <property type="entry name" value="DALR_1"/>
    <property type="match status" value="1"/>
</dbReference>
<dbReference type="Proteomes" id="UP000587508">
    <property type="component" value="Unassembled WGS sequence"/>
</dbReference>
<organism evidence="13 14">
    <name type="scientific">Xanthomonas hortorum pv. carotae</name>
    <dbReference type="NCBI Taxonomy" id="487904"/>
    <lineage>
        <taxon>Bacteria</taxon>
        <taxon>Pseudomonadati</taxon>
        <taxon>Pseudomonadota</taxon>
        <taxon>Gammaproteobacteria</taxon>
        <taxon>Lysobacterales</taxon>
        <taxon>Lysobacteraceae</taxon>
        <taxon>Xanthomonas</taxon>
    </lineage>
</organism>
<evidence type="ECO:0000256" key="10">
    <source>
        <dbReference type="ARBA" id="ARBA00047937"/>
    </source>
</evidence>
<feature type="domain" description="DALR anticodon binding" evidence="12">
    <location>
        <begin position="655"/>
        <end position="758"/>
    </location>
</feature>
<evidence type="ECO:0000256" key="8">
    <source>
        <dbReference type="ARBA" id="ARBA00022917"/>
    </source>
</evidence>